<dbReference type="InterPro" id="IPR006439">
    <property type="entry name" value="HAD-SF_hydro_IA"/>
</dbReference>
<gene>
    <name evidence="1" type="ORF">CARN8_2950003</name>
</gene>
<reference evidence="1" key="1">
    <citation type="submission" date="2018-10" db="EMBL/GenBank/DDBJ databases">
        <authorList>
            <person name="Plewniak F."/>
        </authorList>
    </citation>
    <scope>NUCLEOTIDE SEQUENCE</scope>
</reference>
<dbReference type="PRINTS" id="PR00413">
    <property type="entry name" value="HADHALOGNASE"/>
</dbReference>
<dbReference type="InterPro" id="IPR041492">
    <property type="entry name" value="HAD_2"/>
</dbReference>
<dbReference type="InterPro" id="IPR023214">
    <property type="entry name" value="HAD_sf"/>
</dbReference>
<proteinExistence type="predicted"/>
<dbReference type="InterPro" id="IPR036412">
    <property type="entry name" value="HAD-like_sf"/>
</dbReference>
<sequence>MAQGVPLPRLIMFDLDGTLVDTAMEIAHSVNQTLAEAGFDSLPPELIREWIGKGTAWLFATVSQQVTGQDKERASQLYDQFYPRFLQVYHDLTGVHSQPYPGAPEALEILRAAGCQLAVVTNKDRDLSQRLLDSQGLAQAIDILVGGGDTPEGKPSPQPLQKALVDAGLSAQDALFVGDSSNDVQAARCAGVTIWAFNHGYNHGEPIAMANPDRVLDSFPELLQQLGVRPPLASPSI</sequence>
<evidence type="ECO:0000313" key="1">
    <source>
        <dbReference type="EMBL" id="VAY88333.1"/>
    </source>
</evidence>
<dbReference type="EMBL" id="UOYP01000218">
    <property type="protein sequence ID" value="VAY88333.1"/>
    <property type="molecule type" value="Genomic_DNA"/>
</dbReference>
<dbReference type="Gene3D" id="1.10.150.240">
    <property type="entry name" value="Putative phosphatase, domain 2"/>
    <property type="match status" value="1"/>
</dbReference>
<accession>A0A3P3ZNI9</accession>
<dbReference type="InterPro" id="IPR023198">
    <property type="entry name" value="PGP-like_dom2"/>
</dbReference>
<dbReference type="SFLD" id="SFLDG01135">
    <property type="entry name" value="C1.5.6:_HAD__Beta-PGM__Phospha"/>
    <property type="match status" value="1"/>
</dbReference>
<dbReference type="PANTHER" id="PTHR43434:SF1">
    <property type="entry name" value="PHOSPHOGLYCOLATE PHOSPHATASE"/>
    <property type="match status" value="1"/>
</dbReference>
<dbReference type="GO" id="GO:0005829">
    <property type="term" value="C:cytosol"/>
    <property type="evidence" value="ECO:0007669"/>
    <property type="project" value="TreeGrafter"/>
</dbReference>
<dbReference type="GO" id="GO:0006281">
    <property type="term" value="P:DNA repair"/>
    <property type="evidence" value="ECO:0007669"/>
    <property type="project" value="TreeGrafter"/>
</dbReference>
<dbReference type="SFLD" id="SFLDG01129">
    <property type="entry name" value="C1.5:_HAD__Beta-PGM__Phosphata"/>
    <property type="match status" value="1"/>
</dbReference>
<keyword evidence="1" id="KW-0378">Hydrolase</keyword>
<dbReference type="PANTHER" id="PTHR43434">
    <property type="entry name" value="PHOSPHOGLYCOLATE PHOSPHATASE"/>
    <property type="match status" value="1"/>
</dbReference>
<protein>
    <submittedName>
        <fullName evidence="1">Phosphoglycolate phosphatase</fullName>
        <ecNumber evidence="1">3.1.3.18</ecNumber>
    </submittedName>
</protein>
<organism evidence="1">
    <name type="scientific">mine drainage metagenome</name>
    <dbReference type="NCBI Taxonomy" id="410659"/>
    <lineage>
        <taxon>unclassified sequences</taxon>
        <taxon>metagenomes</taxon>
        <taxon>ecological metagenomes</taxon>
    </lineage>
</organism>
<dbReference type="SFLD" id="SFLDS00003">
    <property type="entry name" value="Haloacid_Dehalogenase"/>
    <property type="match status" value="1"/>
</dbReference>
<dbReference type="Gene3D" id="3.40.50.1000">
    <property type="entry name" value="HAD superfamily/HAD-like"/>
    <property type="match status" value="1"/>
</dbReference>
<dbReference type="FunFam" id="3.40.50.1000:FF:000022">
    <property type="entry name" value="Phosphoglycolate phosphatase"/>
    <property type="match status" value="1"/>
</dbReference>
<dbReference type="GO" id="GO:0008967">
    <property type="term" value="F:phosphoglycolate phosphatase activity"/>
    <property type="evidence" value="ECO:0007669"/>
    <property type="project" value="UniProtKB-EC"/>
</dbReference>
<dbReference type="Pfam" id="PF13419">
    <property type="entry name" value="HAD_2"/>
    <property type="match status" value="1"/>
</dbReference>
<dbReference type="EC" id="3.1.3.18" evidence="1"/>
<name>A0A3P3ZNI9_9ZZZZ</name>
<dbReference type="NCBIfam" id="TIGR01549">
    <property type="entry name" value="HAD-SF-IA-v1"/>
    <property type="match status" value="1"/>
</dbReference>
<dbReference type="AlphaFoldDB" id="A0A3P3ZNI9"/>
<dbReference type="InterPro" id="IPR050155">
    <property type="entry name" value="HAD-like_hydrolase_sf"/>
</dbReference>
<dbReference type="NCBIfam" id="TIGR01509">
    <property type="entry name" value="HAD-SF-IA-v3"/>
    <property type="match status" value="1"/>
</dbReference>
<dbReference type="SUPFAM" id="SSF56784">
    <property type="entry name" value="HAD-like"/>
    <property type="match status" value="1"/>
</dbReference>